<evidence type="ECO:0000313" key="2">
    <source>
        <dbReference type="Proteomes" id="UP001054945"/>
    </source>
</evidence>
<accession>A0AAV4Y1U4</accession>
<protein>
    <submittedName>
        <fullName evidence="1">Uncharacterized protein</fullName>
    </submittedName>
</protein>
<organism evidence="1 2">
    <name type="scientific">Caerostris extrusa</name>
    <name type="common">Bark spider</name>
    <name type="synonym">Caerostris bankana</name>
    <dbReference type="NCBI Taxonomy" id="172846"/>
    <lineage>
        <taxon>Eukaryota</taxon>
        <taxon>Metazoa</taxon>
        <taxon>Ecdysozoa</taxon>
        <taxon>Arthropoda</taxon>
        <taxon>Chelicerata</taxon>
        <taxon>Arachnida</taxon>
        <taxon>Araneae</taxon>
        <taxon>Araneomorphae</taxon>
        <taxon>Entelegynae</taxon>
        <taxon>Araneoidea</taxon>
        <taxon>Araneidae</taxon>
        <taxon>Caerostris</taxon>
    </lineage>
</organism>
<gene>
    <name evidence="1" type="ORF">CEXT_595771</name>
</gene>
<proteinExistence type="predicted"/>
<dbReference type="AlphaFoldDB" id="A0AAV4Y1U4"/>
<dbReference type="EMBL" id="BPLR01001146">
    <property type="protein sequence ID" value="GIZ00350.1"/>
    <property type="molecule type" value="Genomic_DNA"/>
</dbReference>
<dbReference type="Proteomes" id="UP001054945">
    <property type="component" value="Unassembled WGS sequence"/>
</dbReference>
<evidence type="ECO:0000313" key="1">
    <source>
        <dbReference type="EMBL" id="GIZ00350.1"/>
    </source>
</evidence>
<reference evidence="1 2" key="1">
    <citation type="submission" date="2021-06" db="EMBL/GenBank/DDBJ databases">
        <title>Caerostris extrusa draft genome.</title>
        <authorList>
            <person name="Kono N."/>
            <person name="Arakawa K."/>
        </authorList>
    </citation>
    <scope>NUCLEOTIDE SEQUENCE [LARGE SCALE GENOMIC DNA]</scope>
</reference>
<keyword evidence="2" id="KW-1185">Reference proteome</keyword>
<comment type="caution">
    <text evidence="1">The sequence shown here is derived from an EMBL/GenBank/DDBJ whole genome shotgun (WGS) entry which is preliminary data.</text>
</comment>
<sequence length="190" mass="21772">MKDNGEAPQKEKKNFVDGDIFEMLVCCRPPPPRKQRTFFFCCCLLQISTRNSSRCLSGQASPRLQFKKRPLPSEAAIINPNNRAPEKKRCAPHPSGEGLMTWLQQARQHGTDAPANKSQPHLPQGKETLYFFPLPFSKSFCKKKNRLQSFKLRHRLNSFSFSASAPLHFWEHAHLRPGCKKKYKSGDMNT</sequence>
<name>A0AAV4Y1U4_CAEEX</name>